<comment type="caution">
    <text evidence="1">The sequence shown here is derived from an EMBL/GenBank/DDBJ whole genome shotgun (WGS) entry which is preliminary data.</text>
</comment>
<organism evidence="1 2">
    <name type="scientific">Mycobacterium bourgelatii</name>
    <dbReference type="NCBI Taxonomy" id="1273442"/>
    <lineage>
        <taxon>Bacteria</taxon>
        <taxon>Bacillati</taxon>
        <taxon>Actinomycetota</taxon>
        <taxon>Actinomycetes</taxon>
        <taxon>Mycobacteriales</taxon>
        <taxon>Mycobacteriaceae</taxon>
        <taxon>Mycobacterium</taxon>
    </lineage>
</organism>
<proteinExistence type="predicted"/>
<reference evidence="1 2" key="1">
    <citation type="journal article" date="2019" name="Emerg. Microbes Infect.">
        <title>Comprehensive subspecies identification of 175 nontuberculous mycobacteria species based on 7547 genomic profiles.</title>
        <authorList>
            <person name="Matsumoto Y."/>
            <person name="Kinjo T."/>
            <person name="Motooka D."/>
            <person name="Nabeya D."/>
            <person name="Jung N."/>
            <person name="Uechi K."/>
            <person name="Horii T."/>
            <person name="Iida T."/>
            <person name="Fujita J."/>
            <person name="Nakamura S."/>
        </authorList>
    </citation>
    <scope>NUCLEOTIDE SEQUENCE [LARGE SCALE GENOMIC DNA]</scope>
    <source>
        <strain evidence="1 2">JCM 30725</strain>
    </source>
</reference>
<protein>
    <submittedName>
        <fullName evidence="1">Uncharacterized protein</fullName>
    </submittedName>
</protein>
<keyword evidence="2" id="KW-1185">Reference proteome</keyword>
<sequence>MRVSAARPSGTDLRRAETANGLTIEPAALALRERAWEGFRERTVVVAVMTVSLLVQDANASGLPCAWRGATRYIAVLLS</sequence>
<dbReference type="AlphaFoldDB" id="A0A7I9YKS8"/>
<dbReference type="EMBL" id="BLKZ01000001">
    <property type="protein sequence ID" value="GFG89162.1"/>
    <property type="molecule type" value="Genomic_DNA"/>
</dbReference>
<evidence type="ECO:0000313" key="1">
    <source>
        <dbReference type="EMBL" id="GFG89162.1"/>
    </source>
</evidence>
<gene>
    <name evidence="1" type="ORF">MBOU_12040</name>
</gene>
<accession>A0A7I9YKS8</accession>
<evidence type="ECO:0000313" key="2">
    <source>
        <dbReference type="Proteomes" id="UP000465360"/>
    </source>
</evidence>
<name>A0A7I9YKS8_MYCBU</name>
<dbReference type="Proteomes" id="UP000465360">
    <property type="component" value="Unassembled WGS sequence"/>
</dbReference>